<proteinExistence type="predicted"/>
<dbReference type="InterPro" id="IPR010982">
    <property type="entry name" value="Lambda_DNA-bd_dom_sf"/>
</dbReference>
<evidence type="ECO:0000313" key="3">
    <source>
        <dbReference type="Proteomes" id="UP000323454"/>
    </source>
</evidence>
<dbReference type="Pfam" id="PF19054">
    <property type="entry name" value="DUF5753"/>
    <property type="match status" value="1"/>
</dbReference>
<dbReference type="GO" id="GO:0003677">
    <property type="term" value="F:DNA binding"/>
    <property type="evidence" value="ECO:0007669"/>
    <property type="project" value="InterPro"/>
</dbReference>
<accession>A0A5B2WKF8</accession>
<dbReference type="Proteomes" id="UP000323454">
    <property type="component" value="Unassembled WGS sequence"/>
</dbReference>
<dbReference type="Pfam" id="PF13560">
    <property type="entry name" value="HTH_31"/>
    <property type="match status" value="1"/>
</dbReference>
<feature type="domain" description="HTH cro/C1-type" evidence="1">
    <location>
        <begin position="18"/>
        <end position="71"/>
    </location>
</feature>
<sequence>MAQRQGASVRQRRVSVELRALREARKLSCKDVARALGCSESKISRMETGNRGLYADDVAAVLGFLQVPGKVRQDLLALVREGEERNWHQFQDGKLPVDWKTLIQFEDEATELRNYETLLVPGLAQTAEYAREIIHGTNCELSEAEVEYFVAARMTRQLILSRHRAPSLHLLIEETALRRPIGDAGVMQRQLQHLPMIASRPNITLQVAPFDAGAHPGLCGPFMILDFIDQPTLAYMESHRTIAFLEEEEHVRRAKTTWAQLCAMALSAEDSIRLIADLAGTLT</sequence>
<dbReference type="OrthoDB" id="3436002at2"/>
<dbReference type="SMART" id="SM00530">
    <property type="entry name" value="HTH_XRE"/>
    <property type="match status" value="1"/>
</dbReference>
<keyword evidence="3" id="KW-1185">Reference proteome</keyword>
<dbReference type="Gene3D" id="1.10.260.40">
    <property type="entry name" value="lambda repressor-like DNA-binding domains"/>
    <property type="match status" value="1"/>
</dbReference>
<dbReference type="PROSITE" id="PS50943">
    <property type="entry name" value="HTH_CROC1"/>
    <property type="match status" value="1"/>
</dbReference>
<dbReference type="AlphaFoldDB" id="A0A5B2WKF8"/>
<comment type="caution">
    <text evidence="2">The sequence shown here is derived from an EMBL/GenBank/DDBJ whole genome shotgun (WGS) entry which is preliminary data.</text>
</comment>
<reference evidence="2 3" key="1">
    <citation type="submission" date="2019-09" db="EMBL/GenBank/DDBJ databases">
        <title>Goodfellowia gen. nov., a new genus of the Pseudonocardineae related to Actinoalloteichus, containing Goodfellowia coeruleoviolacea gen. nov., comb. nov. gen. nov., comb. nov.</title>
        <authorList>
            <person name="Labeda D."/>
        </authorList>
    </citation>
    <scope>NUCLEOTIDE SEQUENCE [LARGE SCALE GENOMIC DNA]</scope>
    <source>
        <strain evidence="2 3">AN110305</strain>
    </source>
</reference>
<organism evidence="2 3">
    <name type="scientific">Solihabitans fulvus</name>
    <dbReference type="NCBI Taxonomy" id="1892852"/>
    <lineage>
        <taxon>Bacteria</taxon>
        <taxon>Bacillati</taxon>
        <taxon>Actinomycetota</taxon>
        <taxon>Actinomycetes</taxon>
        <taxon>Pseudonocardiales</taxon>
        <taxon>Pseudonocardiaceae</taxon>
        <taxon>Solihabitans</taxon>
    </lineage>
</organism>
<dbReference type="SUPFAM" id="SSF47413">
    <property type="entry name" value="lambda repressor-like DNA-binding domains"/>
    <property type="match status" value="1"/>
</dbReference>
<dbReference type="InterPro" id="IPR001387">
    <property type="entry name" value="Cro/C1-type_HTH"/>
</dbReference>
<gene>
    <name evidence="2" type="ORF">F0L68_37735</name>
</gene>
<dbReference type="InterPro" id="IPR043917">
    <property type="entry name" value="DUF5753"/>
</dbReference>
<evidence type="ECO:0000313" key="2">
    <source>
        <dbReference type="EMBL" id="KAA2251172.1"/>
    </source>
</evidence>
<evidence type="ECO:0000259" key="1">
    <source>
        <dbReference type="PROSITE" id="PS50943"/>
    </source>
</evidence>
<name>A0A5B2WKF8_9PSEU</name>
<protein>
    <submittedName>
        <fullName evidence="2">Helix-turn-helix domain-containing protein</fullName>
    </submittedName>
</protein>
<dbReference type="EMBL" id="VUOB01000085">
    <property type="protein sequence ID" value="KAA2251172.1"/>
    <property type="molecule type" value="Genomic_DNA"/>
</dbReference>
<dbReference type="CDD" id="cd00093">
    <property type="entry name" value="HTH_XRE"/>
    <property type="match status" value="1"/>
</dbReference>
<reference evidence="2 3" key="2">
    <citation type="submission" date="2019-09" db="EMBL/GenBank/DDBJ databases">
        <authorList>
            <person name="Jin C."/>
        </authorList>
    </citation>
    <scope>NUCLEOTIDE SEQUENCE [LARGE SCALE GENOMIC DNA]</scope>
    <source>
        <strain evidence="2 3">AN110305</strain>
    </source>
</reference>